<evidence type="ECO:0000313" key="2">
    <source>
        <dbReference type="EMBL" id="CAH2017800.1"/>
    </source>
</evidence>
<keyword evidence="3" id="KW-1185">Reference proteome</keyword>
<dbReference type="AlphaFoldDB" id="A0A9P0QDX4"/>
<reference evidence="2" key="1">
    <citation type="submission" date="2022-03" db="EMBL/GenBank/DDBJ databases">
        <authorList>
            <person name="Sayadi A."/>
        </authorList>
    </citation>
    <scope>NUCLEOTIDE SEQUENCE</scope>
</reference>
<organism evidence="2 3">
    <name type="scientific">Acanthoscelides obtectus</name>
    <name type="common">Bean weevil</name>
    <name type="synonym">Bruchus obtectus</name>
    <dbReference type="NCBI Taxonomy" id="200917"/>
    <lineage>
        <taxon>Eukaryota</taxon>
        <taxon>Metazoa</taxon>
        <taxon>Ecdysozoa</taxon>
        <taxon>Arthropoda</taxon>
        <taxon>Hexapoda</taxon>
        <taxon>Insecta</taxon>
        <taxon>Pterygota</taxon>
        <taxon>Neoptera</taxon>
        <taxon>Endopterygota</taxon>
        <taxon>Coleoptera</taxon>
        <taxon>Polyphaga</taxon>
        <taxon>Cucujiformia</taxon>
        <taxon>Chrysomeloidea</taxon>
        <taxon>Chrysomelidae</taxon>
        <taxon>Bruchinae</taxon>
        <taxon>Bruchini</taxon>
        <taxon>Acanthoscelides</taxon>
    </lineage>
</organism>
<protein>
    <submittedName>
        <fullName evidence="2">Uncharacterized protein</fullName>
    </submittedName>
</protein>
<accession>A0A9P0QDX4</accession>
<dbReference type="Proteomes" id="UP001152888">
    <property type="component" value="Unassembled WGS sequence"/>
</dbReference>
<evidence type="ECO:0000313" key="3">
    <source>
        <dbReference type="Proteomes" id="UP001152888"/>
    </source>
</evidence>
<comment type="caution">
    <text evidence="2">The sequence shown here is derived from an EMBL/GenBank/DDBJ whole genome shotgun (WGS) entry which is preliminary data.</text>
</comment>
<dbReference type="EMBL" id="CAKOFQ010009468">
    <property type="protein sequence ID" value="CAH2017800.1"/>
    <property type="molecule type" value="Genomic_DNA"/>
</dbReference>
<gene>
    <name evidence="1" type="ORF">ACAOBT_LOCUS28131</name>
    <name evidence="2" type="ORF">ACAOBT_LOCUS36242</name>
</gene>
<sequence length="74" mass="8300">MLASVAGVVTFLDQGMENVTLEVISSKLWSEIIHLNISRKPLILFRSSENAEDIIILGDEILMISRHTVFLDCL</sequence>
<evidence type="ECO:0000313" key="1">
    <source>
        <dbReference type="EMBL" id="CAH2004678.1"/>
    </source>
</evidence>
<name>A0A9P0QDX4_ACAOB</name>
<dbReference type="EMBL" id="CAKOFQ010007602">
    <property type="protein sequence ID" value="CAH2004678.1"/>
    <property type="molecule type" value="Genomic_DNA"/>
</dbReference>
<proteinExistence type="predicted"/>